<gene>
    <name evidence="3" type="ORF">JZ786_15275</name>
</gene>
<evidence type="ECO:0000313" key="4">
    <source>
        <dbReference type="Proteomes" id="UP000663505"/>
    </source>
</evidence>
<dbReference type="SUPFAM" id="SSF52540">
    <property type="entry name" value="P-loop containing nucleoside triphosphate hydrolases"/>
    <property type="match status" value="1"/>
</dbReference>
<organism evidence="3 4">
    <name type="scientific">Alicyclobacillus mengziensis</name>
    <dbReference type="NCBI Taxonomy" id="2931921"/>
    <lineage>
        <taxon>Bacteria</taxon>
        <taxon>Bacillati</taxon>
        <taxon>Bacillota</taxon>
        <taxon>Bacilli</taxon>
        <taxon>Bacillales</taxon>
        <taxon>Alicyclobacillaceae</taxon>
        <taxon>Alicyclobacillus</taxon>
    </lineage>
</organism>
<keyword evidence="1" id="KW-0547">Nucleotide-binding</keyword>
<evidence type="ECO:0000313" key="3">
    <source>
        <dbReference type="EMBL" id="QSO45896.1"/>
    </source>
</evidence>
<reference evidence="3 4" key="1">
    <citation type="submission" date="2021-02" db="EMBL/GenBank/DDBJ databases">
        <title>Alicyclobacillus curvatus sp. nov. and Alicyclobacillus mengziensis sp. nov., two acidophilic bacteria isolated from acid mine drainage.</title>
        <authorList>
            <person name="Huang Y."/>
        </authorList>
    </citation>
    <scope>NUCLEOTIDE SEQUENCE [LARGE SCALE GENOMIC DNA]</scope>
    <source>
        <strain evidence="3 4">S30H14</strain>
    </source>
</reference>
<protein>
    <submittedName>
        <fullName evidence="3">ATP-binding protein</fullName>
    </submittedName>
</protein>
<dbReference type="InterPro" id="IPR027417">
    <property type="entry name" value="P-loop_NTPase"/>
</dbReference>
<proteinExistence type="predicted"/>
<dbReference type="GO" id="GO:0005524">
    <property type="term" value="F:ATP binding"/>
    <property type="evidence" value="ECO:0007669"/>
    <property type="project" value="UniProtKB-KW"/>
</dbReference>
<dbReference type="KEGG" id="afx:JZ786_15275"/>
<dbReference type="GO" id="GO:0016887">
    <property type="term" value="F:ATP hydrolysis activity"/>
    <property type="evidence" value="ECO:0007669"/>
    <property type="project" value="InterPro"/>
</dbReference>
<evidence type="ECO:0000256" key="2">
    <source>
        <dbReference type="ARBA" id="ARBA00022840"/>
    </source>
</evidence>
<keyword evidence="4" id="KW-1185">Reference proteome</keyword>
<evidence type="ECO:0000256" key="1">
    <source>
        <dbReference type="ARBA" id="ARBA00022741"/>
    </source>
</evidence>
<dbReference type="GO" id="GO:0006260">
    <property type="term" value="P:DNA replication"/>
    <property type="evidence" value="ECO:0007669"/>
    <property type="project" value="TreeGrafter"/>
</dbReference>
<dbReference type="Pfam" id="PF03969">
    <property type="entry name" value="AFG1_ATPase"/>
    <property type="match status" value="1"/>
</dbReference>
<name>A0A9X7VVM2_9BACL</name>
<dbReference type="Proteomes" id="UP000663505">
    <property type="component" value="Chromosome"/>
</dbReference>
<sequence>MDGVQRISLQSLKDLLPEDIKARVDSYDSTYFRRHIPQLEEWGVTDEQILAQRATLLEYVRQQSICNSCRGFASCGKEGDMQGFIQTLEQYGPALTVGVRRCRPFQEAQMRLSVNRWHEFSGAVKRDSDFLLANFPQEQRRKYPKMFRYAVDFSESFEPGQTAPGLYLFGPPGVGKTHLLLGVLNRLQERGVPALFVRSDSIFDRMRHLIADNGDLEPLLEAYATVPVLGIDEFAQERANDFTLEKLFRIVNHRFHSQLPTWFTSNYAPPDIYRKNGVDVHDSVPALRSRIMQMVKLARVEGLDARQRNLESLT</sequence>
<dbReference type="Gene3D" id="3.40.50.300">
    <property type="entry name" value="P-loop containing nucleotide triphosphate hydrolases"/>
    <property type="match status" value="1"/>
</dbReference>
<dbReference type="PANTHER" id="PTHR30050">
    <property type="entry name" value="CHROMOSOMAL REPLICATION INITIATOR PROTEIN DNAA"/>
    <property type="match status" value="1"/>
</dbReference>
<dbReference type="PANTHER" id="PTHR30050:SF4">
    <property type="entry name" value="ATP-BINDING PROTEIN RV3427C IN INSERTION SEQUENCE-RELATED"/>
    <property type="match status" value="1"/>
</dbReference>
<dbReference type="InterPro" id="IPR005654">
    <property type="entry name" value="ATPase_AFG1-like"/>
</dbReference>
<dbReference type="CDD" id="cd00009">
    <property type="entry name" value="AAA"/>
    <property type="match status" value="1"/>
</dbReference>
<keyword evidence="2 3" id="KW-0067">ATP-binding</keyword>
<dbReference type="EMBL" id="CP071182">
    <property type="protein sequence ID" value="QSO45896.1"/>
    <property type="molecule type" value="Genomic_DNA"/>
</dbReference>
<accession>A0A9X7VVM2</accession>
<dbReference type="AlphaFoldDB" id="A0A9X7VVM2"/>